<keyword evidence="8" id="KW-1185">Reference proteome</keyword>
<evidence type="ECO:0000313" key="8">
    <source>
        <dbReference type="Proteomes" id="UP000192223"/>
    </source>
</evidence>
<evidence type="ECO:0000256" key="4">
    <source>
        <dbReference type="ARBA" id="ARBA00022729"/>
    </source>
</evidence>
<sequence length="404" mass="46785">MHNVSYIQNHLQHDLFSLTMKSVPVITVCLSLTLVLIPEGVECGETLTVNGSDQLAKYSEDNNDEELILLHVIHRHGGRTRDVKTYPLDPYINETFYPYGHSQLTKNGRRTLYKVGSDLRDRYNKFLGDVYHINTIEPFSTDTNRTKMSLLLSLSGLYPPSGTILEWNSDLNWQPIPYNYGNNDVVGDPIYFCPKYNKLWRNYSLDEGLALYENDLQLYEYCSEYTGWNITEPEKIYDLYKILISEYEFGLKLPEWTASIWKKPLYEAAVKRFIYRTGTAELKKLSGGWFLKELVENTVDKINRTLRPPDRKIFLYSGHETNIGIILCTLGIFDNEIPGYGSQIIFEVYNIQGQYGFKVWYNGNRDGESMVLVTLPGCEEFCPLEKFLELYSDVIPKDRSDCDD</sequence>
<dbReference type="FunCoup" id="A0A7F5QXY4">
    <property type="interactions" value="18"/>
</dbReference>
<dbReference type="SUPFAM" id="SSF53254">
    <property type="entry name" value="Phosphoglycerate mutase-like"/>
    <property type="match status" value="1"/>
</dbReference>
<dbReference type="Proteomes" id="UP000192223">
    <property type="component" value="Unplaced"/>
</dbReference>
<accession>A0A7F5QXY4</accession>
<dbReference type="CDD" id="cd07061">
    <property type="entry name" value="HP_HAP_like"/>
    <property type="match status" value="1"/>
</dbReference>
<dbReference type="InterPro" id="IPR000560">
    <property type="entry name" value="His_Pase_clade-2"/>
</dbReference>
<dbReference type="GeneID" id="108736285"/>
<dbReference type="GO" id="GO:0003993">
    <property type="term" value="F:acid phosphatase activity"/>
    <property type="evidence" value="ECO:0007669"/>
    <property type="project" value="UniProtKB-EC"/>
</dbReference>
<dbReference type="InParanoid" id="A0A7F5QXY4"/>
<dbReference type="InterPro" id="IPR050645">
    <property type="entry name" value="Histidine_acid_phosphatase"/>
</dbReference>
<protein>
    <recommendedName>
        <fullName evidence="3">acid phosphatase</fullName>
        <ecNumber evidence="3">3.1.3.2</ecNumber>
    </recommendedName>
</protein>
<evidence type="ECO:0000313" key="9">
    <source>
        <dbReference type="RefSeq" id="XP_025830081.1"/>
    </source>
</evidence>
<evidence type="ECO:0000256" key="3">
    <source>
        <dbReference type="ARBA" id="ARBA00012646"/>
    </source>
</evidence>
<dbReference type="RefSeq" id="XP_025830081.1">
    <property type="nucleotide sequence ID" value="XM_025974296.1"/>
</dbReference>
<evidence type="ECO:0000256" key="6">
    <source>
        <dbReference type="ARBA" id="ARBA00023157"/>
    </source>
</evidence>
<comment type="catalytic activity">
    <reaction evidence="1">
        <text>a phosphate monoester + H2O = an alcohol + phosphate</text>
        <dbReference type="Rhea" id="RHEA:15017"/>
        <dbReference type="ChEBI" id="CHEBI:15377"/>
        <dbReference type="ChEBI" id="CHEBI:30879"/>
        <dbReference type="ChEBI" id="CHEBI:43474"/>
        <dbReference type="ChEBI" id="CHEBI:67140"/>
        <dbReference type="EC" id="3.1.3.2"/>
    </reaction>
</comment>
<dbReference type="OrthoDB" id="10257284at2759"/>
<keyword evidence="5" id="KW-0378">Hydrolase</keyword>
<dbReference type="Gene3D" id="3.40.50.1240">
    <property type="entry name" value="Phosphoglycerate mutase-like"/>
    <property type="match status" value="1"/>
</dbReference>
<evidence type="ECO:0000256" key="7">
    <source>
        <dbReference type="ARBA" id="ARBA00023180"/>
    </source>
</evidence>
<proteinExistence type="inferred from homology"/>
<dbReference type="InterPro" id="IPR029033">
    <property type="entry name" value="His_PPase_superfam"/>
</dbReference>
<comment type="similarity">
    <text evidence="2">Belongs to the histidine acid phosphatase family.</text>
</comment>
<dbReference type="EC" id="3.1.3.2" evidence="3"/>
<evidence type="ECO:0000256" key="2">
    <source>
        <dbReference type="ARBA" id="ARBA00005375"/>
    </source>
</evidence>
<dbReference type="Pfam" id="PF00328">
    <property type="entry name" value="His_Phos_2"/>
    <property type="match status" value="1"/>
</dbReference>
<name>A0A7F5QXY4_AGRPL</name>
<evidence type="ECO:0000256" key="1">
    <source>
        <dbReference type="ARBA" id="ARBA00000032"/>
    </source>
</evidence>
<gene>
    <name evidence="9" type="primary">LOC108736285</name>
</gene>
<dbReference type="KEGG" id="apln:108736285"/>
<keyword evidence="6" id="KW-1015">Disulfide bond</keyword>
<dbReference type="PANTHER" id="PTHR11567">
    <property type="entry name" value="ACID PHOSPHATASE-RELATED"/>
    <property type="match status" value="1"/>
</dbReference>
<organism evidence="8 9">
    <name type="scientific">Agrilus planipennis</name>
    <name type="common">Emerald ash borer</name>
    <name type="synonym">Agrilus marcopoli</name>
    <dbReference type="NCBI Taxonomy" id="224129"/>
    <lineage>
        <taxon>Eukaryota</taxon>
        <taxon>Metazoa</taxon>
        <taxon>Ecdysozoa</taxon>
        <taxon>Arthropoda</taxon>
        <taxon>Hexapoda</taxon>
        <taxon>Insecta</taxon>
        <taxon>Pterygota</taxon>
        <taxon>Neoptera</taxon>
        <taxon>Endopterygota</taxon>
        <taxon>Coleoptera</taxon>
        <taxon>Polyphaga</taxon>
        <taxon>Elateriformia</taxon>
        <taxon>Buprestoidea</taxon>
        <taxon>Buprestidae</taxon>
        <taxon>Agrilinae</taxon>
        <taxon>Agrilus</taxon>
    </lineage>
</organism>
<keyword evidence="7" id="KW-0325">Glycoprotein</keyword>
<dbReference type="AlphaFoldDB" id="A0A7F5QXY4"/>
<evidence type="ECO:0000256" key="5">
    <source>
        <dbReference type="ARBA" id="ARBA00022801"/>
    </source>
</evidence>
<dbReference type="PANTHER" id="PTHR11567:SF211">
    <property type="entry name" value="PROSTATIC ACID PHOSPHATASE"/>
    <property type="match status" value="1"/>
</dbReference>
<keyword evidence="4" id="KW-0732">Signal</keyword>
<reference evidence="9" key="1">
    <citation type="submission" date="2025-08" db="UniProtKB">
        <authorList>
            <consortium name="RefSeq"/>
        </authorList>
    </citation>
    <scope>IDENTIFICATION</scope>
    <source>
        <tissue evidence="9">Entire body</tissue>
    </source>
</reference>